<dbReference type="Pfam" id="PF13432">
    <property type="entry name" value="TPR_16"/>
    <property type="match status" value="1"/>
</dbReference>
<feature type="compositionally biased region" description="Acidic residues" evidence="4">
    <location>
        <begin position="1424"/>
        <end position="1443"/>
    </location>
</feature>
<feature type="region of interest" description="Disordered" evidence="4">
    <location>
        <begin position="775"/>
        <end position="888"/>
    </location>
</feature>
<keyword evidence="7" id="KW-1185">Reference proteome</keyword>
<evidence type="ECO:0000313" key="6">
    <source>
        <dbReference type="EMBL" id="PDV98047.1"/>
    </source>
</evidence>
<comment type="caution">
    <text evidence="6">The sequence shown here is derived from an EMBL/GenBank/DDBJ whole genome shotgun (WGS) entry which is preliminary data.</text>
</comment>
<dbReference type="SUPFAM" id="SSF48452">
    <property type="entry name" value="TPR-like"/>
    <property type="match status" value="1"/>
</dbReference>
<feature type="repeat" description="TPR" evidence="3">
    <location>
        <begin position="74"/>
        <end position="107"/>
    </location>
</feature>
<feature type="domain" description="RNA polymerase sigma factor 70 region 1.1" evidence="5">
    <location>
        <begin position="1166"/>
        <end position="1227"/>
    </location>
</feature>
<dbReference type="Gene3D" id="1.25.40.10">
    <property type="entry name" value="Tetratricopeptide repeat domain"/>
    <property type="match status" value="2"/>
</dbReference>
<dbReference type="InterPro" id="IPR011990">
    <property type="entry name" value="TPR-like_helical_dom_sf"/>
</dbReference>
<dbReference type="InterPro" id="IPR007127">
    <property type="entry name" value="RNA_pol_sigma_70_r1_1"/>
</dbReference>
<feature type="compositionally biased region" description="Basic and acidic residues" evidence="4">
    <location>
        <begin position="878"/>
        <end position="888"/>
    </location>
</feature>
<accession>A0A2H3KL96</accession>
<dbReference type="GO" id="GO:0003677">
    <property type="term" value="F:DNA binding"/>
    <property type="evidence" value="ECO:0007669"/>
    <property type="project" value="InterPro"/>
</dbReference>
<dbReference type="PROSITE" id="PS50293">
    <property type="entry name" value="TPR_REGION"/>
    <property type="match status" value="1"/>
</dbReference>
<dbReference type="Proteomes" id="UP000220922">
    <property type="component" value="Unassembled WGS sequence"/>
</dbReference>
<evidence type="ECO:0000256" key="2">
    <source>
        <dbReference type="ARBA" id="ARBA00022803"/>
    </source>
</evidence>
<sequence>MATMSLQAAYDQARNYLEANQVDQAIGVAQQILDHFPENLEAHRVLGEAYLAGRQFDQAEAAFSRVLFVDPESIPAHVGLGITFERQGKLEHAIAEFEQALEIRPDMPELRGQLLRLYTDLWGAEGATLRLSRPGLARLYAKGHMLPQAIQEFRGVIEEHPDRFDARVGLAEALWRDGQEDAVVELCEAILAQRPEVLKANLLLGYILLAGGDPAGEAYWQRAQALDPYELVAHALFDPMPGIVGPELVVPAWDEAAWLARRDQAEAMPETMLGEEPDAIFAQAAPPVEPVETAEEVLPELPPSPAVSDFDDEDDFLASLLAMEAGFEEETAFAEASGVTPFSFDEQPPLAESVAPSDVEPSTSAFAFTEDVAPVEHAAPTTEDDVDLEPFSLDDLGLSADEIAQLEAAVPAEDAAPATDEDVDLTPFSLDDLGLSADEIAQLEAAVPAEEVAPTTEDDVDLEPFSLDDLGLSADEIAQLEAAVPAEDAAPATDEDVDLTPFSLDDLGLSADEIAQLEAAIPAEEVAPTTDEDDVNLTPFSLDDLGFSADEIAQLEAAVPAEEVAPATDEDVDLTPFSLDDLGLSPEEIAQLEAAVPAEEVAPATDEDVDLTPFSLDDLGLSADEIAQLEAAVPAEEVAPATDDDVNLTPFSLDDLGLSADEIAQLEAAVPAEDAAPATEDDVNLTPFSLDDLGFSEGDLANFEAAIAAEEASKGQEMRQTQGSQEEGTAAFSEMTDLDLNFDDLQPFSLDDLDLSNFEENPEGLPSFLQPFSLDEATATPGDKEAPERDEPEIFSWQEPAARERTSFGQQEEPEPSGVSIFGKLAQQAAERPPHEPPPLAPVDDEEAEAAGYFSDDDVALREETSGKPERFVSGFRLPREGEERAAEAHAEVEPAAFTLSPPPEQDVDLTPFSLADLGLSPEEIAALEAEAAEGAAMTASGEMGLLGEDVDLTPFSLADLGLSPEEIAALEGVELPEATLGEDVDLTPFSLADLGLSPEEIAALEAANQEQFNLPVTGETIVPGWSRGEEPELIPFSPQVEPPIAPAEATPDMLETDQAAAELPTESDTDFTNIFESDVQPFSFDEFDLETGEPRTLEHDDEGISGDVQPFSLDDLDLGDLDAFAPDAEERKLGVTSEELAGLDLGNLESMTGERPSLKIADDPEAALGHLTTLGQQQGYVDLTDIISMVSDPEAEADQIEQMAWSLHHAGIQIRDGDEVIDLEGEAESEALEAIGDVFDAEAGLAASQPSSTELEPFSLNELGLSDDELAALGLDSLGQPEAAAPGAPAGEEADLTPFSLADLGLTPDEIALFEADIIEETEEPGSVMAPTGEPEAELEPFSLSDLGLTPDEIAMLEASVEEASLLGVSSDEEAVAPTVDATGEDGPGATEAVDDDEFDFDLAEATPVERVTARTEPRVEEPVTEADPADTDFEPEPLDNLDDIWDASTEEAELLTPARVILPPMSERFAEPPPPPRPASITPTVPPASPQLSRDEERYARREGAPRRYREEERQPRRFRQAEATAALATTAEFAGFVPTGDPLLDDYLGQLDEEPDNYGLAMAIGHLCAQTNRPEIMTRAFKRVVRAGQGLEQMVSELETLMGSIEEPAIKQPLTRLLGDAYSKQGRYTDAMQAYGATFTQ</sequence>
<dbReference type="OrthoDB" id="137016at2"/>
<feature type="compositionally biased region" description="Pro residues" evidence="4">
    <location>
        <begin position="1473"/>
        <end position="1491"/>
    </location>
</feature>
<feature type="region of interest" description="Disordered" evidence="4">
    <location>
        <begin position="1468"/>
        <end position="1525"/>
    </location>
</feature>
<dbReference type="Pfam" id="PF03979">
    <property type="entry name" value="Sigma70_r1_1"/>
    <property type="match status" value="1"/>
</dbReference>
<proteinExistence type="predicted"/>
<organism evidence="6 7">
    <name type="scientific">Candidatus Chloroploca asiatica</name>
    <dbReference type="NCBI Taxonomy" id="1506545"/>
    <lineage>
        <taxon>Bacteria</taxon>
        <taxon>Bacillati</taxon>
        <taxon>Chloroflexota</taxon>
        <taxon>Chloroflexia</taxon>
        <taxon>Chloroflexales</taxon>
        <taxon>Chloroflexineae</taxon>
        <taxon>Oscillochloridaceae</taxon>
        <taxon>Candidatus Chloroploca</taxon>
    </lineage>
</organism>
<reference evidence="6 7" key="1">
    <citation type="submission" date="2016-05" db="EMBL/GenBank/DDBJ databases">
        <authorList>
            <person name="Lavstsen T."/>
            <person name="Jespersen J.S."/>
        </authorList>
    </citation>
    <scope>NUCLEOTIDE SEQUENCE [LARGE SCALE GENOMIC DNA]</scope>
    <source>
        <strain evidence="6 7">B7-9</strain>
    </source>
</reference>
<gene>
    <name evidence="6" type="ORF">A9Q02_02910</name>
</gene>
<evidence type="ECO:0000256" key="4">
    <source>
        <dbReference type="SAM" id="MobiDB-lite"/>
    </source>
</evidence>
<keyword evidence="2 3" id="KW-0802">TPR repeat</keyword>
<feature type="compositionally biased region" description="Basic and acidic residues" evidence="4">
    <location>
        <begin position="1495"/>
        <end position="1518"/>
    </location>
</feature>
<evidence type="ECO:0000256" key="3">
    <source>
        <dbReference type="PROSITE-ProRule" id="PRU00339"/>
    </source>
</evidence>
<dbReference type="EMBL" id="LYXE01000110">
    <property type="protein sequence ID" value="PDV98047.1"/>
    <property type="molecule type" value="Genomic_DNA"/>
</dbReference>
<dbReference type="PANTHER" id="PTHR45586">
    <property type="entry name" value="TPR REPEAT-CONTAINING PROTEIN PA4667"/>
    <property type="match status" value="1"/>
</dbReference>
<feature type="compositionally biased region" description="Basic and acidic residues" evidence="4">
    <location>
        <begin position="1413"/>
        <end position="1423"/>
    </location>
</feature>
<evidence type="ECO:0000256" key="1">
    <source>
        <dbReference type="ARBA" id="ARBA00022737"/>
    </source>
</evidence>
<feature type="repeat" description="TPR" evidence="3">
    <location>
        <begin position="40"/>
        <end position="73"/>
    </location>
</feature>
<dbReference type="SMART" id="SM00028">
    <property type="entry name" value="TPR"/>
    <property type="match status" value="4"/>
</dbReference>
<dbReference type="PROSITE" id="PS50005">
    <property type="entry name" value="TPR"/>
    <property type="match status" value="2"/>
</dbReference>
<dbReference type="RefSeq" id="WP_097653769.1">
    <property type="nucleotide sequence ID" value="NZ_LYXE01000110.1"/>
</dbReference>
<dbReference type="InterPro" id="IPR019734">
    <property type="entry name" value="TPR_rpt"/>
</dbReference>
<keyword evidence="1" id="KW-0677">Repeat</keyword>
<protein>
    <recommendedName>
        <fullName evidence="5">RNA polymerase sigma factor 70 region 1.1 domain-containing protein</fullName>
    </recommendedName>
</protein>
<dbReference type="InterPro" id="IPR051012">
    <property type="entry name" value="CellSynth/LPSAsmb/PSIAsmb"/>
</dbReference>
<dbReference type="Pfam" id="PF13181">
    <property type="entry name" value="TPR_8"/>
    <property type="match status" value="1"/>
</dbReference>
<evidence type="ECO:0000313" key="7">
    <source>
        <dbReference type="Proteomes" id="UP000220922"/>
    </source>
</evidence>
<dbReference type="GO" id="GO:0006355">
    <property type="term" value="P:regulation of DNA-templated transcription"/>
    <property type="evidence" value="ECO:0007669"/>
    <property type="project" value="InterPro"/>
</dbReference>
<name>A0A2H3KL96_9CHLR</name>
<feature type="compositionally biased region" description="Basic and acidic residues" evidence="4">
    <location>
        <begin position="859"/>
        <end position="871"/>
    </location>
</feature>
<feature type="region of interest" description="Disordered" evidence="4">
    <location>
        <begin position="1405"/>
        <end position="1443"/>
    </location>
</feature>
<evidence type="ECO:0000259" key="5">
    <source>
        <dbReference type="Pfam" id="PF03979"/>
    </source>
</evidence>
<dbReference type="PANTHER" id="PTHR45586:SF14">
    <property type="entry name" value="TETRATRICOPEPTIDE TPR_2 REPEAT PROTEIN"/>
    <property type="match status" value="1"/>
</dbReference>
<dbReference type="Pfam" id="PF14559">
    <property type="entry name" value="TPR_19"/>
    <property type="match status" value="1"/>
</dbReference>